<feature type="compositionally biased region" description="Polar residues" evidence="1">
    <location>
        <begin position="205"/>
        <end position="220"/>
    </location>
</feature>
<protein>
    <recommendedName>
        <fullName evidence="5">DUF5666 domain-containing protein</fullName>
    </recommendedName>
</protein>
<evidence type="ECO:0000313" key="4">
    <source>
        <dbReference type="Proteomes" id="UP000515703"/>
    </source>
</evidence>
<evidence type="ECO:0008006" key="5">
    <source>
        <dbReference type="Google" id="ProtNLM"/>
    </source>
</evidence>
<gene>
    <name evidence="3" type="ORF">bsdcttw_23250</name>
</gene>
<accession>A0A7I8DPQ0</accession>
<dbReference type="KEGG" id="acht:bsdcttw_23250"/>
<proteinExistence type="predicted"/>
<feature type="chain" id="PRO_5038691333" description="DUF5666 domain-containing protein" evidence="2">
    <location>
        <begin position="22"/>
        <end position="220"/>
    </location>
</feature>
<name>A0A7I8DPQ0_9FIRM</name>
<evidence type="ECO:0000313" key="3">
    <source>
        <dbReference type="EMBL" id="BCJ99284.1"/>
    </source>
</evidence>
<feature type="signal peptide" evidence="2">
    <location>
        <begin position="1"/>
        <end position="21"/>
    </location>
</feature>
<feature type="compositionally biased region" description="Polar residues" evidence="1">
    <location>
        <begin position="88"/>
        <end position="100"/>
    </location>
</feature>
<reference evidence="3 4" key="2">
    <citation type="submission" date="2020-08" db="EMBL/GenBank/DDBJ databases">
        <authorList>
            <person name="Ueki A."/>
            <person name="Tonouchi A."/>
        </authorList>
    </citation>
    <scope>NUCLEOTIDE SEQUENCE [LARGE SCALE GENOMIC DNA]</scope>
    <source>
        <strain evidence="3 4">CTTW</strain>
    </source>
</reference>
<dbReference type="Proteomes" id="UP000515703">
    <property type="component" value="Chromosome"/>
</dbReference>
<feature type="compositionally biased region" description="Polar residues" evidence="1">
    <location>
        <begin position="145"/>
        <end position="154"/>
    </location>
</feature>
<feature type="compositionally biased region" description="Polar residues" evidence="1">
    <location>
        <begin position="108"/>
        <end position="137"/>
    </location>
</feature>
<feature type="region of interest" description="Disordered" evidence="1">
    <location>
        <begin position="197"/>
        <end position="220"/>
    </location>
</feature>
<reference evidence="3 4" key="1">
    <citation type="submission" date="2020-08" db="EMBL/GenBank/DDBJ databases">
        <title>Draft genome sequencing of an Anaerocolumna strain isolated from anoxic soil subjected to BSD treatment.</title>
        <authorList>
            <person name="Uek A."/>
            <person name="Tonouchi A."/>
        </authorList>
    </citation>
    <scope>NUCLEOTIDE SEQUENCE [LARGE SCALE GENOMIC DNA]</scope>
    <source>
        <strain evidence="3 4">CTTW</strain>
    </source>
</reference>
<evidence type="ECO:0000256" key="1">
    <source>
        <dbReference type="SAM" id="MobiDB-lite"/>
    </source>
</evidence>
<dbReference type="EMBL" id="AP023368">
    <property type="protein sequence ID" value="BCJ99284.1"/>
    <property type="molecule type" value="Genomic_DNA"/>
</dbReference>
<keyword evidence="2" id="KW-0732">Signal</keyword>
<keyword evidence="4" id="KW-1185">Reference proteome</keyword>
<feature type="region of interest" description="Disordered" evidence="1">
    <location>
        <begin position="31"/>
        <end position="154"/>
    </location>
</feature>
<feature type="compositionally biased region" description="Polar residues" evidence="1">
    <location>
        <begin position="31"/>
        <end position="71"/>
    </location>
</feature>
<dbReference type="PROSITE" id="PS51257">
    <property type="entry name" value="PROKAR_LIPOPROTEIN"/>
    <property type="match status" value="1"/>
</dbReference>
<dbReference type="RefSeq" id="WP_185259549.1">
    <property type="nucleotide sequence ID" value="NZ_AP023368.1"/>
</dbReference>
<sequence length="220" mass="22688">MKTVKKKAILLLTISSLFLLVAGCSKDNSQEQAAQTGSENNPVTADSTAKDASTINGQVTAVDGNTITLTAWPSGGNRGPGNGENKGQRPNSDSKNSDNITPPDKSSDANSSDSTGNDKNSNHPAPSGNTQKGSTKMPQGEEKTITVTDSTTYSVEKDGKATTGSLADVTTGSMITVEFTTDSSGNEVPSVITVRSFSRDGMMGRSSSNSDSQTGANNTK</sequence>
<evidence type="ECO:0000256" key="2">
    <source>
        <dbReference type="SAM" id="SignalP"/>
    </source>
</evidence>
<organism evidence="3 4">
    <name type="scientific">Anaerocolumna chitinilytica</name>
    <dbReference type="NCBI Taxonomy" id="1727145"/>
    <lineage>
        <taxon>Bacteria</taxon>
        <taxon>Bacillati</taxon>
        <taxon>Bacillota</taxon>
        <taxon>Clostridia</taxon>
        <taxon>Lachnospirales</taxon>
        <taxon>Lachnospiraceae</taxon>
        <taxon>Anaerocolumna</taxon>
    </lineage>
</organism>
<dbReference type="AlphaFoldDB" id="A0A7I8DPQ0"/>